<dbReference type="Proteomes" id="UP000663828">
    <property type="component" value="Unassembled WGS sequence"/>
</dbReference>
<feature type="domain" description="FAM194 C-terminal" evidence="2">
    <location>
        <begin position="412"/>
        <end position="610"/>
    </location>
</feature>
<dbReference type="PANTHER" id="PTHR23093">
    <property type="entry name" value="SIMILAR TO CHROMOSOME 3 OPEN READING FRAME 20"/>
    <property type="match status" value="1"/>
</dbReference>
<dbReference type="AlphaFoldDB" id="A0A815R0J3"/>
<feature type="compositionally biased region" description="Polar residues" evidence="1">
    <location>
        <begin position="689"/>
        <end position="715"/>
    </location>
</feature>
<dbReference type="EMBL" id="CAJNOR010004030">
    <property type="protein sequence ID" value="CAF1469374.1"/>
    <property type="molecule type" value="Genomic_DNA"/>
</dbReference>
<proteinExistence type="predicted"/>
<accession>A0A815R0J3</accession>
<evidence type="ECO:0000313" key="4">
    <source>
        <dbReference type="Proteomes" id="UP000663828"/>
    </source>
</evidence>
<gene>
    <name evidence="3" type="ORF">XAT740_LOCUS37885</name>
</gene>
<organism evidence="3 4">
    <name type="scientific">Adineta ricciae</name>
    <name type="common">Rotifer</name>
    <dbReference type="NCBI Taxonomy" id="249248"/>
    <lineage>
        <taxon>Eukaryota</taxon>
        <taxon>Metazoa</taxon>
        <taxon>Spiralia</taxon>
        <taxon>Gnathifera</taxon>
        <taxon>Rotifera</taxon>
        <taxon>Eurotatoria</taxon>
        <taxon>Bdelloidea</taxon>
        <taxon>Adinetida</taxon>
        <taxon>Adinetidae</taxon>
        <taxon>Adineta</taxon>
    </lineage>
</organism>
<feature type="compositionally biased region" description="Polar residues" evidence="1">
    <location>
        <begin position="582"/>
        <end position="593"/>
    </location>
</feature>
<dbReference type="PANTHER" id="PTHR23093:SF16">
    <property type="entry name" value="FAM194 C-TERMINAL DOMAIN-CONTAINING PROTEIN"/>
    <property type="match status" value="1"/>
</dbReference>
<dbReference type="Pfam" id="PF14977">
    <property type="entry name" value="FAM194"/>
    <property type="match status" value="1"/>
</dbReference>
<evidence type="ECO:0000256" key="1">
    <source>
        <dbReference type="SAM" id="MobiDB-lite"/>
    </source>
</evidence>
<feature type="region of interest" description="Disordered" evidence="1">
    <location>
        <begin position="507"/>
        <end position="532"/>
    </location>
</feature>
<feature type="compositionally biased region" description="Low complexity" evidence="1">
    <location>
        <begin position="604"/>
        <end position="623"/>
    </location>
</feature>
<sequence length="980" mass="111022">MSRGLYFHDQYVRVSHVGGIHRYKRDADDLTEAFQQVKLALAAKDDKPVKFDSSLVSPTPTHGNKHKGKPANDALLKNIQKKLKAPIVPEVLCRDLDVLLQRFEERLKMSMKLLQTSGPPATVPEGEQVVTDISAVPELIDEEKEKEKAASPTPPPPALPKIVLPDSLLMALHSNWNDLAENAEDNYKVWRTKIAEDTWNRRLERKRVEQLKAEKHPPPVITKPVHPPSRKASRLSISSISKDQLPALVSLSSRTRPNHSLSRVSFLNPNADNNRLSKSLHHGGAENIAGLHVEFKLSTETDESKQTTSERKAVSFDVAKPMVDLYEDMIALIQLKCKRLLAEMKQKIYRTTGNTNIHHPKMCKVWFYEDIHHMRNKINLLSFNELAKKQKMKFIFSILRKQIPERYNIDIEIPKAKHKCYIELIDGSIQVYYPSGRLAVLRLQPPQTCTLFFDDTDSPEEQFLGLVTSTGSVLIMQPALYARFVTDPHHERGYLCNGEIGSIDKQLRANSSDPTPEHPPVPTGNEEDTSVPPVVENTVQLQLNSSMQLEYLNPFNIRFAFACSKEEYKFQLGAVPSLQMSTSLDTSTNLSKKSSADRRRQSKSKVSTIISSSTHSSQLSLNSEKPQILTEKLADGQINMKELPMMKDLITLRKRVKNICSNWLKECRTALDITESTRSTTKRSVKSPRNASVSSKGDTANNEFPQGSERQQLVRTHSARKSDADIIESTMMEFLPHSESGKLFKQKLNARKNLSSSVTTLPAIKSDGNLSSRAGTTISLDLPFACPNVIRQRLLQENPLIPLSYETCACRAEQVPQIHDLEFDSFINLTNHLSPRQLVVVGIVNTNQSYHENNRTNELYEILQTLHYHLHSSRNQSCSCRSSVTDDYRFLIYDLSQATRQSHSQGPLLMRRHHVQPGFVLIYQNGRLIFGDSIFNGYGSNVHDLQNQLNQMKQQHMALPDEFKFLSDQRRTNTTVLKSI</sequence>
<protein>
    <recommendedName>
        <fullName evidence="2">FAM194 C-terminal domain-containing protein</fullName>
    </recommendedName>
</protein>
<feature type="region of interest" description="Disordered" evidence="1">
    <location>
        <begin position="675"/>
        <end position="721"/>
    </location>
</feature>
<feature type="region of interest" description="Disordered" evidence="1">
    <location>
        <begin position="582"/>
        <end position="624"/>
    </location>
</feature>
<comment type="caution">
    <text evidence="3">The sequence shown here is derived from an EMBL/GenBank/DDBJ whole genome shotgun (WGS) entry which is preliminary data.</text>
</comment>
<evidence type="ECO:0000313" key="3">
    <source>
        <dbReference type="EMBL" id="CAF1469374.1"/>
    </source>
</evidence>
<evidence type="ECO:0000259" key="2">
    <source>
        <dbReference type="Pfam" id="PF14977"/>
    </source>
</evidence>
<dbReference type="InterPro" id="IPR029281">
    <property type="entry name" value="FAM194_C"/>
</dbReference>
<reference evidence="3" key="1">
    <citation type="submission" date="2021-02" db="EMBL/GenBank/DDBJ databases">
        <authorList>
            <person name="Nowell W R."/>
        </authorList>
    </citation>
    <scope>NUCLEOTIDE SEQUENCE</scope>
</reference>
<name>A0A815R0J3_ADIRI</name>
<keyword evidence="4" id="KW-1185">Reference proteome</keyword>